<comment type="function">
    <text evidence="1">Specifically methylates the adenine in position 2030 of 23S rRNA.</text>
</comment>
<feature type="binding site" evidence="1">
    <location>
        <position position="96"/>
    </location>
    <ligand>
        <name>S-adenosyl-L-methionine</name>
        <dbReference type="ChEBI" id="CHEBI:59789"/>
    </ligand>
</feature>
<dbReference type="EMBL" id="NHSJ01000100">
    <property type="protein sequence ID" value="PPQ29013.1"/>
    <property type="molecule type" value="Genomic_DNA"/>
</dbReference>
<accession>A0A2S6N315</accession>
<dbReference type="Gene3D" id="3.40.50.150">
    <property type="entry name" value="Vaccinia Virus protein VP39"/>
    <property type="match status" value="1"/>
</dbReference>
<proteinExistence type="inferred from homology"/>
<dbReference type="PANTHER" id="PTHR37426">
    <property type="entry name" value="RIBOSOMAL RNA LARGE SUBUNIT METHYLTRANSFERASE J"/>
    <property type="match status" value="1"/>
</dbReference>
<comment type="catalytic activity">
    <reaction evidence="1">
        <text>adenosine(2030) in 23S rRNA + S-adenosyl-L-methionine = N(6)-methyladenosine(2030) in 23S rRNA + S-adenosyl-L-homocysteine + H(+)</text>
        <dbReference type="Rhea" id="RHEA:43736"/>
        <dbReference type="Rhea" id="RHEA-COMP:10668"/>
        <dbReference type="Rhea" id="RHEA-COMP:10669"/>
        <dbReference type="ChEBI" id="CHEBI:15378"/>
        <dbReference type="ChEBI" id="CHEBI:57856"/>
        <dbReference type="ChEBI" id="CHEBI:59789"/>
        <dbReference type="ChEBI" id="CHEBI:74411"/>
        <dbReference type="ChEBI" id="CHEBI:74449"/>
        <dbReference type="EC" id="2.1.1.266"/>
    </reaction>
</comment>
<keyword evidence="1" id="KW-0489">Methyltransferase</keyword>
<keyword evidence="3" id="KW-1185">Reference proteome</keyword>
<dbReference type="SUPFAM" id="SSF53335">
    <property type="entry name" value="S-adenosyl-L-methionine-dependent methyltransferases"/>
    <property type="match status" value="1"/>
</dbReference>
<feature type="site" description="Interaction with substrate rRNA" evidence="1">
    <location>
        <position position="3"/>
    </location>
</feature>
<gene>
    <name evidence="1" type="primary">rlmJ</name>
    <name evidence="2" type="ORF">CCR94_16635</name>
</gene>
<dbReference type="GO" id="GO:0070475">
    <property type="term" value="P:rRNA base methylation"/>
    <property type="evidence" value="ECO:0007669"/>
    <property type="project" value="UniProtKB-UniRule"/>
</dbReference>
<comment type="caution">
    <text evidence="2">The sequence shown here is derived from an EMBL/GenBank/DDBJ whole genome shotgun (WGS) entry which is preliminary data.</text>
</comment>
<name>A0A2S6N315_9HYPH</name>
<dbReference type="PROSITE" id="PS00092">
    <property type="entry name" value="N6_MTASE"/>
    <property type="match status" value="1"/>
</dbReference>
<feature type="binding site" evidence="1">
    <location>
        <begin position="139"/>
        <end position="140"/>
    </location>
    <ligand>
        <name>S-adenosyl-L-methionine</name>
        <dbReference type="ChEBI" id="CHEBI:59789"/>
    </ligand>
</feature>
<protein>
    <recommendedName>
        <fullName evidence="1">Ribosomal RNA large subunit methyltransferase J</fullName>
        <ecNumber evidence="1">2.1.1.266</ecNumber>
    </recommendedName>
    <alternativeName>
        <fullName evidence="1">23S rRNA (adenine(2030)-N6)-methyltransferase</fullName>
    </alternativeName>
    <alternativeName>
        <fullName evidence="1">23S rRNA m6A2030 methyltransferase</fullName>
    </alternativeName>
</protein>
<dbReference type="RefSeq" id="WP_104508970.1">
    <property type="nucleotide sequence ID" value="NZ_JACIGC010000011.1"/>
</dbReference>
<dbReference type="EC" id="2.1.1.266" evidence="1"/>
<dbReference type="GO" id="GO:0003723">
    <property type="term" value="F:RNA binding"/>
    <property type="evidence" value="ECO:0007669"/>
    <property type="project" value="UniProtKB-UniRule"/>
</dbReference>
<dbReference type="AlphaFoldDB" id="A0A2S6N315"/>
<dbReference type="InterPro" id="IPR007473">
    <property type="entry name" value="RlmJ"/>
</dbReference>
<dbReference type="Proteomes" id="UP000239089">
    <property type="component" value="Unassembled WGS sequence"/>
</dbReference>
<reference evidence="2 3" key="1">
    <citation type="journal article" date="2018" name="Arch. Microbiol.">
        <title>New insights into the metabolic potential of the phototrophic purple bacterium Rhodopila globiformis DSM 161(T) from its draft genome sequence and evidence for a vanadium-dependent nitrogenase.</title>
        <authorList>
            <person name="Imhoff J.F."/>
            <person name="Rahn T."/>
            <person name="Kunzel S."/>
            <person name="Neulinger S.C."/>
        </authorList>
    </citation>
    <scope>NUCLEOTIDE SEQUENCE [LARGE SCALE GENOMIC DNA]</scope>
    <source>
        <strain evidence="2 3">DSM 16996</strain>
    </source>
</reference>
<feature type="binding site" evidence="1">
    <location>
        <position position="41"/>
    </location>
    <ligand>
        <name>S-adenosyl-L-methionine</name>
        <dbReference type="ChEBI" id="CHEBI:59789"/>
    </ligand>
</feature>
<dbReference type="GO" id="GO:0005829">
    <property type="term" value="C:cytosol"/>
    <property type="evidence" value="ECO:0007669"/>
    <property type="project" value="TreeGrafter"/>
</dbReference>
<dbReference type="GO" id="GO:0036307">
    <property type="term" value="F:23S rRNA (adenine(2030)-N(6))-methyltransferase activity"/>
    <property type="evidence" value="ECO:0007669"/>
    <property type="project" value="UniProtKB-UniRule"/>
</dbReference>
<feature type="active site" description="Proton acceptor" evidence="1">
    <location>
        <position position="160"/>
    </location>
</feature>
<dbReference type="HAMAP" id="MF_00934">
    <property type="entry name" value="23SrRNA_methyltr_J"/>
    <property type="match status" value="1"/>
</dbReference>
<evidence type="ECO:0000313" key="2">
    <source>
        <dbReference type="EMBL" id="PPQ29013.1"/>
    </source>
</evidence>
<dbReference type="Pfam" id="PF04378">
    <property type="entry name" value="RsmJ"/>
    <property type="match status" value="1"/>
</dbReference>
<sequence length="277" mass="30593">MNYRHEFHAGNFADVLKHALLVRALLYLRRKDKAFRYIDTHSGAGLYDLEGPEALRSGEARAGIERLRAATLSPAATELLAPYLDSVGAGNLYPGSPKIAQSLLRPQDKALCCELLPQAAADLRRVVGRDNRVKVIEIDGYQGLNAFVPPPERRGLVLIDPPFERRDDYERAYDSLAGALKKWPGGIFMIWQPVKEPDIADAFCREVGALAESLRIDMRVAAPGKGLGRTGLIVVNPPFVLEEEASVLLPDLTRILAQDDTARFWLERLGAAKPSSR</sequence>
<comment type="similarity">
    <text evidence="1">Belongs to the RlmJ family.</text>
</comment>
<comment type="subunit">
    <text evidence="1">Monomer.</text>
</comment>
<evidence type="ECO:0000313" key="3">
    <source>
        <dbReference type="Proteomes" id="UP000239089"/>
    </source>
</evidence>
<dbReference type="InterPro" id="IPR002052">
    <property type="entry name" value="DNA_methylase_N6_adenine_CS"/>
</dbReference>
<keyword evidence="1" id="KW-0698">rRNA processing</keyword>
<dbReference type="InterPro" id="IPR029063">
    <property type="entry name" value="SAM-dependent_MTases_sf"/>
</dbReference>
<feature type="binding site" evidence="1">
    <location>
        <position position="18"/>
    </location>
    <ligand>
        <name>S-adenosyl-L-methionine</name>
        <dbReference type="ChEBI" id="CHEBI:59789"/>
    </ligand>
</feature>
<evidence type="ECO:0000256" key="1">
    <source>
        <dbReference type="HAMAP-Rule" id="MF_00934"/>
    </source>
</evidence>
<dbReference type="PANTHER" id="PTHR37426:SF1">
    <property type="entry name" value="RIBOSOMAL RNA LARGE SUBUNIT METHYLTRANSFERASE J"/>
    <property type="match status" value="1"/>
</dbReference>
<dbReference type="OrthoDB" id="9791274at2"/>
<organism evidence="2 3">
    <name type="scientific">Rhodoblastus sphagnicola</name>
    <dbReference type="NCBI Taxonomy" id="333368"/>
    <lineage>
        <taxon>Bacteria</taxon>
        <taxon>Pseudomonadati</taxon>
        <taxon>Pseudomonadota</taxon>
        <taxon>Alphaproteobacteria</taxon>
        <taxon>Hyphomicrobiales</taxon>
        <taxon>Rhodoblastaceae</taxon>
        <taxon>Rhodoblastus</taxon>
    </lineage>
</organism>
<feature type="binding site" evidence="1">
    <location>
        <position position="114"/>
    </location>
    <ligand>
        <name>S-adenosyl-L-methionine</name>
        <dbReference type="ChEBI" id="CHEBI:59789"/>
    </ligand>
</feature>
<feature type="binding site" evidence="1">
    <location>
        <position position="160"/>
    </location>
    <ligand>
        <name>S-adenosyl-L-methionine</name>
        <dbReference type="ChEBI" id="CHEBI:59789"/>
    </ligand>
</feature>
<keyword evidence="1" id="KW-0694">RNA-binding</keyword>
<keyword evidence="1" id="KW-0949">S-adenosyl-L-methionine</keyword>
<keyword evidence="1" id="KW-0808">Transferase</keyword>